<dbReference type="EMBL" id="SJPK01000006">
    <property type="protein sequence ID" value="TWT66023.1"/>
    <property type="molecule type" value="Genomic_DNA"/>
</dbReference>
<dbReference type="InterPro" id="IPR025202">
    <property type="entry name" value="PLD-like_dom"/>
</dbReference>
<feature type="transmembrane region" description="Helical" evidence="13">
    <location>
        <begin position="34"/>
        <end position="57"/>
    </location>
</feature>
<dbReference type="GO" id="GO:0005886">
    <property type="term" value="C:plasma membrane"/>
    <property type="evidence" value="ECO:0007669"/>
    <property type="project" value="UniProtKB-SubCell"/>
</dbReference>
<feature type="domain" description="PLD phosphodiesterase" evidence="14">
    <location>
        <begin position="400"/>
        <end position="427"/>
    </location>
</feature>
<accession>A0A5C5XUF9</accession>
<keyword evidence="9 13" id="KW-0472">Membrane</keyword>
<evidence type="ECO:0000256" key="3">
    <source>
        <dbReference type="ARBA" id="ARBA00022516"/>
    </source>
</evidence>
<proteinExistence type="predicted"/>
<evidence type="ECO:0000256" key="8">
    <source>
        <dbReference type="ARBA" id="ARBA00023098"/>
    </source>
</evidence>
<evidence type="ECO:0000259" key="14">
    <source>
        <dbReference type="PROSITE" id="PS50035"/>
    </source>
</evidence>
<dbReference type="Pfam" id="PF13091">
    <property type="entry name" value="PLDc_2"/>
    <property type="match status" value="2"/>
</dbReference>
<protein>
    <recommendedName>
        <fullName evidence="12">Cardiolipin synthase</fullName>
        <ecNumber evidence="12">2.7.8.-</ecNumber>
    </recommendedName>
</protein>
<comment type="caution">
    <text evidence="15">The sequence shown here is derived from an EMBL/GenBank/DDBJ whole genome shotgun (WGS) entry which is preliminary data.</text>
</comment>
<keyword evidence="7 13" id="KW-1133">Transmembrane helix</keyword>
<dbReference type="AlphaFoldDB" id="A0A5C5XUF9"/>
<evidence type="ECO:0000256" key="5">
    <source>
        <dbReference type="ARBA" id="ARBA00022692"/>
    </source>
</evidence>
<keyword evidence="8" id="KW-0443">Lipid metabolism</keyword>
<dbReference type="CDD" id="cd09158">
    <property type="entry name" value="PLDc_EcCLS_like_2"/>
    <property type="match status" value="1"/>
</dbReference>
<keyword evidence="3" id="KW-0444">Lipid biosynthesis</keyword>
<evidence type="ECO:0000256" key="6">
    <source>
        <dbReference type="ARBA" id="ARBA00022737"/>
    </source>
</evidence>
<dbReference type="PANTHER" id="PTHR21248">
    <property type="entry name" value="CARDIOLIPIN SYNTHASE"/>
    <property type="match status" value="1"/>
</dbReference>
<dbReference type="GO" id="GO:0032049">
    <property type="term" value="P:cardiolipin biosynthetic process"/>
    <property type="evidence" value="ECO:0007669"/>
    <property type="project" value="UniProtKB-UniRule"/>
</dbReference>
<gene>
    <name evidence="15" type="primary">cls</name>
    <name evidence="15" type="ORF">CA85_28840</name>
</gene>
<keyword evidence="5 13" id="KW-0812">Transmembrane</keyword>
<dbReference type="SUPFAM" id="SSF56024">
    <property type="entry name" value="Phospholipase D/nuclease"/>
    <property type="match status" value="2"/>
</dbReference>
<evidence type="ECO:0000256" key="2">
    <source>
        <dbReference type="ARBA" id="ARBA00022475"/>
    </source>
</evidence>
<dbReference type="InterPro" id="IPR001736">
    <property type="entry name" value="PLipase_D/transphosphatidylase"/>
</dbReference>
<evidence type="ECO:0000256" key="7">
    <source>
        <dbReference type="ARBA" id="ARBA00022989"/>
    </source>
</evidence>
<dbReference type="EC" id="2.7.8.-" evidence="12"/>
<dbReference type="InterPro" id="IPR022924">
    <property type="entry name" value="Cardiolipin_synthase"/>
</dbReference>
<keyword evidence="6" id="KW-0677">Repeat</keyword>
<dbReference type="SMART" id="SM00155">
    <property type="entry name" value="PLDc"/>
    <property type="match status" value="2"/>
</dbReference>
<dbReference type="Proteomes" id="UP000318053">
    <property type="component" value="Unassembled WGS sequence"/>
</dbReference>
<evidence type="ECO:0000256" key="13">
    <source>
        <dbReference type="SAM" id="Phobius"/>
    </source>
</evidence>
<evidence type="ECO:0000256" key="1">
    <source>
        <dbReference type="ARBA" id="ARBA00004651"/>
    </source>
</evidence>
<evidence type="ECO:0000256" key="9">
    <source>
        <dbReference type="ARBA" id="ARBA00023136"/>
    </source>
</evidence>
<evidence type="ECO:0000256" key="10">
    <source>
        <dbReference type="ARBA" id="ARBA00023209"/>
    </source>
</evidence>
<evidence type="ECO:0000313" key="16">
    <source>
        <dbReference type="Proteomes" id="UP000318053"/>
    </source>
</evidence>
<keyword evidence="4 15" id="KW-0808">Transferase</keyword>
<keyword evidence="16" id="KW-1185">Reference proteome</keyword>
<keyword evidence="11" id="KW-1208">Phospholipid metabolism</keyword>
<evidence type="ECO:0000313" key="15">
    <source>
        <dbReference type="EMBL" id="TWT66023.1"/>
    </source>
</evidence>
<dbReference type="NCBIfam" id="TIGR04265">
    <property type="entry name" value="bac_cardiolipin"/>
    <property type="match status" value="1"/>
</dbReference>
<dbReference type="Pfam" id="PF13396">
    <property type="entry name" value="PLDc_N"/>
    <property type="match status" value="1"/>
</dbReference>
<feature type="transmembrane region" description="Helical" evidence="13">
    <location>
        <begin position="9"/>
        <end position="28"/>
    </location>
</feature>
<keyword evidence="10" id="KW-0594">Phospholipid biosynthesis</keyword>
<dbReference type="PANTHER" id="PTHR21248:SF22">
    <property type="entry name" value="PHOSPHOLIPASE D"/>
    <property type="match status" value="1"/>
</dbReference>
<dbReference type="PROSITE" id="PS50035">
    <property type="entry name" value="PLD"/>
    <property type="match status" value="2"/>
</dbReference>
<comment type="subcellular location">
    <subcellularLocation>
        <location evidence="1">Cell membrane</location>
        <topology evidence="1">Multi-pass membrane protein</topology>
    </subcellularLocation>
</comment>
<evidence type="ECO:0000256" key="11">
    <source>
        <dbReference type="ARBA" id="ARBA00023264"/>
    </source>
</evidence>
<feature type="domain" description="PLD phosphodiesterase" evidence="14">
    <location>
        <begin position="220"/>
        <end position="247"/>
    </location>
</feature>
<dbReference type="Gene3D" id="3.30.870.10">
    <property type="entry name" value="Endonuclease Chain A"/>
    <property type="match status" value="2"/>
</dbReference>
<reference evidence="15 16" key="1">
    <citation type="submission" date="2019-02" db="EMBL/GenBank/DDBJ databases">
        <title>Deep-cultivation of Planctomycetes and their phenomic and genomic characterization uncovers novel biology.</title>
        <authorList>
            <person name="Wiegand S."/>
            <person name="Jogler M."/>
            <person name="Boedeker C."/>
            <person name="Pinto D."/>
            <person name="Vollmers J."/>
            <person name="Rivas-Marin E."/>
            <person name="Kohn T."/>
            <person name="Peeters S.H."/>
            <person name="Heuer A."/>
            <person name="Rast P."/>
            <person name="Oberbeckmann S."/>
            <person name="Bunk B."/>
            <person name="Jeske O."/>
            <person name="Meyerdierks A."/>
            <person name="Storesund J.E."/>
            <person name="Kallscheuer N."/>
            <person name="Luecker S."/>
            <person name="Lage O.M."/>
            <person name="Pohl T."/>
            <person name="Merkel B.J."/>
            <person name="Hornburger P."/>
            <person name="Mueller R.-W."/>
            <person name="Bruemmer F."/>
            <person name="Labrenz M."/>
            <person name="Spormann A.M."/>
            <person name="Op Den Camp H."/>
            <person name="Overmann J."/>
            <person name="Amann R."/>
            <person name="Jetten M.S.M."/>
            <person name="Mascher T."/>
            <person name="Medema M.H."/>
            <person name="Devos D.P."/>
            <person name="Kaster A.-K."/>
            <person name="Ovreas L."/>
            <person name="Rohde M."/>
            <person name="Galperin M.Y."/>
            <person name="Jogler C."/>
        </authorList>
    </citation>
    <scope>NUCLEOTIDE SEQUENCE [LARGE SCALE GENOMIC DNA]</scope>
    <source>
        <strain evidence="15 16">CA85</strain>
    </source>
</reference>
<organism evidence="15 16">
    <name type="scientific">Allorhodopirellula solitaria</name>
    <dbReference type="NCBI Taxonomy" id="2527987"/>
    <lineage>
        <taxon>Bacteria</taxon>
        <taxon>Pseudomonadati</taxon>
        <taxon>Planctomycetota</taxon>
        <taxon>Planctomycetia</taxon>
        <taxon>Pirellulales</taxon>
        <taxon>Pirellulaceae</taxon>
        <taxon>Allorhodopirellula</taxon>
    </lineage>
</organism>
<dbReference type="GO" id="GO:0008808">
    <property type="term" value="F:cardiolipin synthase activity"/>
    <property type="evidence" value="ECO:0007669"/>
    <property type="project" value="UniProtKB-UniRule"/>
</dbReference>
<dbReference type="InterPro" id="IPR027379">
    <property type="entry name" value="CLS_N"/>
</dbReference>
<keyword evidence="2" id="KW-1003">Cell membrane</keyword>
<name>A0A5C5XUF9_9BACT</name>
<sequence length="487" mass="53701">MDWLPRPGTLLAIAHTLTILTVLVRVIMKRPATGVALAWILIVALLPAAGITLYLLIGERRIGERRASRIASLTKSFREIGNAAILQRLTDVQWDRHPPTARGLDRLGRSTIGSPTVCGSRFELISDTQQCLSQLASDIDAAQRSVLMEFYIWSAGGAADDVLAAVMRAAQRGVRCRVLIDALGARPWWRTDQPAQLRAAGVELQKALPVGIFRTFVGRTDLRLHRKIAVIDGDVAWTGSMNLVDPRFFKQDSGVGEWVDAMMRIHGAAVAPLAGTMLGDWMVETGDCIDRLVEDSGVRLIEPDGHVDMQVIPSGPGETADGLLQMLLGLINSAQHELIMTTPYFVPDDSLLHAVRGAALRGVDVALVMPENVDSLLTRYASRSYYDELLDAGVQLYLYKDGLLHTKSIMVDGTMSMFGTVNLDMRSLWLNYEVALFVYNAEFATELRALQQSYIDDSDPVQPDEWASRGYLSQFTENTLRLVSPLL</sequence>
<evidence type="ECO:0000256" key="12">
    <source>
        <dbReference type="NCBIfam" id="TIGR04265"/>
    </source>
</evidence>
<evidence type="ECO:0000256" key="4">
    <source>
        <dbReference type="ARBA" id="ARBA00022679"/>
    </source>
</evidence>